<evidence type="ECO:0000313" key="2">
    <source>
        <dbReference type="Proteomes" id="UP001548590"/>
    </source>
</evidence>
<sequence>MKPSRNRRASTQPPEAETLQKLAAGLAESGCRAEDAFWEKHLEEALDAVFAEGDENVLVNALDGLYEKQQRAYEVLADSIESRAEEAGVLLLAAPVLAWSRFEIPSGRIPAAILKDLSVHLRAHVLAEGVQLGIADMLFSPDQLPQGFCETAGFTRAIAAAAEADGVMKVDEKSLPETGRFLSDVRYILAAVKAGKAQPIFRWQEADGSRAHALAQWKQQGGACLAPMLPGCAIEPELPDAFFAACRQSDRASRPFSIMASTAFLSTTLDVEPEKLRAVVAVFRDQQVEELRIGFTLAERSEVVHGVVWPLLGPDEEAAEAFVQIEASLRQVGIRIIEQLDQRFPLEYCDDCGAPMYPSPEGEAMHAELPEDRAGQMPRHLH</sequence>
<protein>
    <submittedName>
        <fullName evidence="1">DUF2863 family protein</fullName>
    </submittedName>
</protein>
<keyword evidence="2" id="KW-1185">Reference proteome</keyword>
<evidence type="ECO:0000313" key="1">
    <source>
        <dbReference type="EMBL" id="MET1488820.1"/>
    </source>
</evidence>
<gene>
    <name evidence="1" type="ORF">ABVT11_03190</name>
</gene>
<accession>A0ABV2CLN4</accession>
<dbReference type="EMBL" id="JBEWLZ010000001">
    <property type="protein sequence ID" value="MET1488820.1"/>
    <property type="molecule type" value="Genomic_DNA"/>
</dbReference>
<dbReference type="InterPro" id="IPR021292">
    <property type="entry name" value="DUF2863"/>
</dbReference>
<proteinExistence type="predicted"/>
<dbReference type="Proteomes" id="UP001548590">
    <property type="component" value="Unassembled WGS sequence"/>
</dbReference>
<dbReference type="RefSeq" id="WP_345927272.1">
    <property type="nucleotide sequence ID" value="NZ_JBDIVF010000003.1"/>
</dbReference>
<dbReference type="Pfam" id="PF11062">
    <property type="entry name" value="DUF2863"/>
    <property type="match status" value="1"/>
</dbReference>
<comment type="caution">
    <text evidence="1">The sequence shown here is derived from an EMBL/GenBank/DDBJ whole genome shotgun (WGS) entry which is preliminary data.</text>
</comment>
<organism evidence="1 2">
    <name type="scientific">Uliginosibacterium paludis</name>
    <dbReference type="NCBI Taxonomy" id="1615952"/>
    <lineage>
        <taxon>Bacteria</taxon>
        <taxon>Pseudomonadati</taxon>
        <taxon>Pseudomonadota</taxon>
        <taxon>Betaproteobacteria</taxon>
        <taxon>Rhodocyclales</taxon>
        <taxon>Zoogloeaceae</taxon>
        <taxon>Uliginosibacterium</taxon>
    </lineage>
</organism>
<reference evidence="1 2" key="1">
    <citation type="submission" date="2024-07" db="EMBL/GenBank/DDBJ databases">
        <title>Uliginosibacterium paludis KCTC:42655.</title>
        <authorList>
            <person name="Kim M.K."/>
        </authorList>
    </citation>
    <scope>NUCLEOTIDE SEQUENCE [LARGE SCALE GENOMIC DNA]</scope>
    <source>
        <strain evidence="1 2">KCTC 42655</strain>
    </source>
</reference>
<name>A0ABV2CLN4_9RHOO</name>